<comment type="caution">
    <text evidence="3">The sequence shown here is derived from an EMBL/GenBank/DDBJ whole genome shotgun (WGS) entry which is preliminary data.</text>
</comment>
<dbReference type="AlphaFoldDB" id="A0A699S2V8"/>
<evidence type="ECO:0000256" key="1">
    <source>
        <dbReference type="ARBA" id="ARBA00022737"/>
    </source>
</evidence>
<accession>A0A699S2V8</accession>
<dbReference type="GO" id="GO:0003723">
    <property type="term" value="F:RNA binding"/>
    <property type="evidence" value="ECO:0007669"/>
    <property type="project" value="InterPro"/>
</dbReference>
<reference evidence="3" key="1">
    <citation type="journal article" date="2019" name="Sci. Rep.">
        <title>Draft genome of Tanacetum cinerariifolium, the natural source of mosquito coil.</title>
        <authorList>
            <person name="Yamashiro T."/>
            <person name="Shiraishi A."/>
            <person name="Satake H."/>
            <person name="Nakayama K."/>
        </authorList>
    </citation>
    <scope>NUCLEOTIDE SEQUENCE</scope>
</reference>
<evidence type="ECO:0000256" key="2">
    <source>
        <dbReference type="PROSITE-ProRule" id="PRU00708"/>
    </source>
</evidence>
<dbReference type="NCBIfam" id="TIGR00756">
    <property type="entry name" value="PPR"/>
    <property type="match status" value="1"/>
</dbReference>
<feature type="non-terminal residue" evidence="3">
    <location>
        <position position="253"/>
    </location>
</feature>
<dbReference type="PROSITE" id="PS51375">
    <property type="entry name" value="PPR"/>
    <property type="match status" value="2"/>
</dbReference>
<evidence type="ECO:0000313" key="3">
    <source>
        <dbReference type="EMBL" id="GFC91789.1"/>
    </source>
</evidence>
<dbReference type="EMBL" id="BKCJ011133766">
    <property type="protein sequence ID" value="GFC91789.1"/>
    <property type="molecule type" value="Genomic_DNA"/>
</dbReference>
<dbReference type="InterPro" id="IPR011990">
    <property type="entry name" value="TPR-like_helical_dom_sf"/>
</dbReference>
<proteinExistence type="predicted"/>
<dbReference type="InterPro" id="IPR002885">
    <property type="entry name" value="PPR_rpt"/>
</dbReference>
<feature type="repeat" description="PPR" evidence="2">
    <location>
        <begin position="97"/>
        <end position="131"/>
    </location>
</feature>
<dbReference type="InterPro" id="IPR046960">
    <property type="entry name" value="PPR_At4g14850-like_plant"/>
</dbReference>
<keyword evidence="1" id="KW-0677">Repeat</keyword>
<feature type="repeat" description="PPR" evidence="2">
    <location>
        <begin position="200"/>
        <end position="234"/>
    </location>
</feature>
<gene>
    <name evidence="3" type="ORF">Tci_863759</name>
</gene>
<feature type="non-terminal residue" evidence="3">
    <location>
        <position position="1"/>
    </location>
</feature>
<dbReference type="Pfam" id="PF01535">
    <property type="entry name" value="PPR"/>
    <property type="match status" value="2"/>
</dbReference>
<sequence length="253" mass="28675">NYAIKETVNQSQYQNGILLFRQMMQKRIQPNHLTFPIIAKACGKLGSIRYSKIVHAHIVKSPFNADIYVQTGMMDMYIKCDCLNVAHKVFDRMSQRDVASWNVLLLGLVQLGDVNKVLSLFNQMRVEGIQPDSLTVIGISQSITSREGVRLVKAVHSFGIQIGVEVDVSVSNTWVSSYAKVRDLDSAEKLFHEIDPRFVTVVSWNSIIAGYAYFNRCSRAINFYKKMLYDGFRPDLSTNLNLLSSVSQHEALF</sequence>
<dbReference type="PANTHER" id="PTHR24015">
    <property type="entry name" value="OS07G0578800 PROTEIN-RELATED"/>
    <property type="match status" value="1"/>
</dbReference>
<dbReference type="GO" id="GO:0009451">
    <property type="term" value="P:RNA modification"/>
    <property type="evidence" value="ECO:0007669"/>
    <property type="project" value="InterPro"/>
</dbReference>
<dbReference type="FunFam" id="1.25.40.10:FF:000968">
    <property type="entry name" value="Pentatricopeptide repeat-containing protein, mitochondrial"/>
    <property type="match status" value="1"/>
</dbReference>
<name>A0A699S2V8_TANCI</name>
<dbReference type="Pfam" id="PF13041">
    <property type="entry name" value="PPR_2"/>
    <property type="match status" value="1"/>
</dbReference>
<dbReference type="Gene3D" id="1.25.40.10">
    <property type="entry name" value="Tetratricopeptide repeat domain"/>
    <property type="match status" value="2"/>
</dbReference>
<organism evidence="3">
    <name type="scientific">Tanacetum cinerariifolium</name>
    <name type="common">Dalmatian daisy</name>
    <name type="synonym">Chrysanthemum cinerariifolium</name>
    <dbReference type="NCBI Taxonomy" id="118510"/>
    <lineage>
        <taxon>Eukaryota</taxon>
        <taxon>Viridiplantae</taxon>
        <taxon>Streptophyta</taxon>
        <taxon>Embryophyta</taxon>
        <taxon>Tracheophyta</taxon>
        <taxon>Spermatophyta</taxon>
        <taxon>Magnoliopsida</taxon>
        <taxon>eudicotyledons</taxon>
        <taxon>Gunneridae</taxon>
        <taxon>Pentapetalae</taxon>
        <taxon>asterids</taxon>
        <taxon>campanulids</taxon>
        <taxon>Asterales</taxon>
        <taxon>Asteraceae</taxon>
        <taxon>Asteroideae</taxon>
        <taxon>Anthemideae</taxon>
        <taxon>Anthemidinae</taxon>
        <taxon>Tanacetum</taxon>
    </lineage>
</organism>
<dbReference type="PANTHER" id="PTHR24015:SF548">
    <property type="entry name" value="OS08G0340900 PROTEIN"/>
    <property type="match status" value="1"/>
</dbReference>
<protein>
    <submittedName>
        <fullName evidence="3">Pentatricopeptide repeat-containing protein At4g19191, mitochondrial</fullName>
    </submittedName>
</protein>